<feature type="coiled-coil region" evidence="4">
    <location>
        <begin position="28"/>
        <end position="92"/>
    </location>
</feature>
<feature type="compositionally biased region" description="Acidic residues" evidence="5">
    <location>
        <begin position="158"/>
        <end position="185"/>
    </location>
</feature>
<reference evidence="7" key="1">
    <citation type="journal article" date="2010" name="Nature">
        <title>The Amphimedon queenslandica genome and the evolution of animal complexity.</title>
        <authorList>
            <person name="Srivastava M."/>
            <person name="Simakov O."/>
            <person name="Chapman J."/>
            <person name="Fahey B."/>
            <person name="Gauthier M.E."/>
            <person name="Mitros T."/>
            <person name="Richards G.S."/>
            <person name="Conaco C."/>
            <person name="Dacre M."/>
            <person name="Hellsten U."/>
            <person name="Larroux C."/>
            <person name="Putnam N.H."/>
            <person name="Stanke M."/>
            <person name="Adamska M."/>
            <person name="Darling A."/>
            <person name="Degnan S.M."/>
            <person name="Oakley T.H."/>
            <person name="Plachetzki D.C."/>
            <person name="Zhai Y."/>
            <person name="Adamski M."/>
            <person name="Calcino A."/>
            <person name="Cummins S.F."/>
            <person name="Goodstein D.M."/>
            <person name="Harris C."/>
            <person name="Jackson D.J."/>
            <person name="Leys S.P."/>
            <person name="Shu S."/>
            <person name="Woodcroft B.J."/>
            <person name="Vervoort M."/>
            <person name="Kosik K.S."/>
            <person name="Manning G."/>
            <person name="Degnan B.M."/>
            <person name="Rokhsar D.S."/>
        </authorList>
    </citation>
    <scope>NUCLEOTIDE SEQUENCE [LARGE SCALE GENOMIC DNA]</scope>
</reference>
<evidence type="ECO:0000256" key="5">
    <source>
        <dbReference type="SAM" id="MobiDB-lite"/>
    </source>
</evidence>
<dbReference type="GO" id="GO:0006900">
    <property type="term" value="P:vesicle budding from membrane"/>
    <property type="evidence" value="ECO:0007669"/>
    <property type="project" value="TreeGrafter"/>
</dbReference>
<dbReference type="OrthoDB" id="3973241at2759"/>
<evidence type="ECO:0000313" key="6">
    <source>
        <dbReference type="EnsemblMetazoa" id="Aqu2.1.27287_001"/>
    </source>
</evidence>
<organism evidence="6">
    <name type="scientific">Amphimedon queenslandica</name>
    <name type="common">Sponge</name>
    <dbReference type="NCBI Taxonomy" id="400682"/>
    <lineage>
        <taxon>Eukaryota</taxon>
        <taxon>Metazoa</taxon>
        <taxon>Porifera</taxon>
        <taxon>Demospongiae</taxon>
        <taxon>Heteroscleromorpha</taxon>
        <taxon>Haplosclerida</taxon>
        <taxon>Niphatidae</taxon>
        <taxon>Amphimedon</taxon>
    </lineage>
</organism>
<gene>
    <name evidence="6" type="primary">100641684</name>
</gene>
<sequence>MNRLIGGARKKEPPPNLTQVVAGVDSRSESVEKKIAKLDMELKKYKDQMKKMRDGPSKNMVKQRAMRVLKQKKMYENQLEGLRNQSFNMEQANFTTQMLKDTKSTVDAMKGGLKDMKKYYKQVDIGKIEDLQDEMEDMMETANEVQEVLGRQYGLPEDVDEDDLEAELDALGDDFLADGDTDFLDDTALPNPPTKDPVGSDTIKSKDGVLLDEFGLPQT</sequence>
<dbReference type="Gene3D" id="1.10.287.1060">
    <property type="entry name" value="ESAT-6-like"/>
    <property type="match status" value="1"/>
</dbReference>
<dbReference type="PANTHER" id="PTHR22761">
    <property type="entry name" value="CHARGED MULTIVESICULAR BODY PROTEIN"/>
    <property type="match status" value="1"/>
</dbReference>
<dbReference type="Gene3D" id="6.10.250.1710">
    <property type="match status" value="1"/>
</dbReference>
<proteinExistence type="inferred from homology"/>
<dbReference type="Pfam" id="PF03357">
    <property type="entry name" value="Snf7"/>
    <property type="match status" value="1"/>
</dbReference>
<dbReference type="GO" id="GO:0005771">
    <property type="term" value="C:multivesicular body"/>
    <property type="evidence" value="ECO:0007669"/>
    <property type="project" value="TreeGrafter"/>
</dbReference>
<protein>
    <recommendedName>
        <fullName evidence="3">Charged multivesicular body protein 5</fullName>
    </recommendedName>
</protein>
<dbReference type="eggNOG" id="KOG1655">
    <property type="taxonomic scope" value="Eukaryota"/>
</dbReference>
<dbReference type="InParanoid" id="A0A1X7UHP1"/>
<dbReference type="GO" id="GO:0032511">
    <property type="term" value="P:late endosome to vacuole transport via multivesicular body sorting pathway"/>
    <property type="evidence" value="ECO:0007669"/>
    <property type="project" value="TreeGrafter"/>
</dbReference>
<evidence type="ECO:0000313" key="7">
    <source>
        <dbReference type="Proteomes" id="UP000007879"/>
    </source>
</evidence>
<dbReference type="EnsemblMetazoa" id="XM_003387803.3">
    <property type="protein sequence ID" value="XP_003387851.1"/>
    <property type="gene ID" value="LOC100641684"/>
</dbReference>
<dbReference type="Proteomes" id="UP000007879">
    <property type="component" value="Unassembled WGS sequence"/>
</dbReference>
<evidence type="ECO:0000256" key="3">
    <source>
        <dbReference type="ARBA" id="ARBA00041078"/>
    </source>
</evidence>
<dbReference type="InterPro" id="IPR005024">
    <property type="entry name" value="Snf7_fam"/>
</dbReference>
<keyword evidence="2 4" id="KW-0175">Coiled coil</keyword>
<feature type="region of interest" description="Disordered" evidence="5">
    <location>
        <begin position="158"/>
        <end position="219"/>
    </location>
</feature>
<accession>A0A1X7UHP1</accession>
<evidence type="ECO:0000256" key="4">
    <source>
        <dbReference type="SAM" id="Coils"/>
    </source>
</evidence>
<dbReference type="KEGG" id="aqu:100641684"/>
<dbReference type="PANTHER" id="PTHR22761:SF12">
    <property type="entry name" value="CHARGED MULTIVESICULAR BODY PROTEIN 5"/>
    <property type="match status" value="1"/>
</dbReference>
<evidence type="ECO:0000256" key="1">
    <source>
        <dbReference type="ARBA" id="ARBA00006190"/>
    </source>
</evidence>
<keyword evidence="7" id="KW-1185">Reference proteome</keyword>
<reference evidence="6" key="2">
    <citation type="submission" date="2017-05" db="UniProtKB">
        <authorList>
            <consortium name="EnsemblMetazoa"/>
        </authorList>
    </citation>
    <scope>IDENTIFICATION</scope>
</reference>
<evidence type="ECO:0000256" key="2">
    <source>
        <dbReference type="ARBA" id="ARBA00023054"/>
    </source>
</evidence>
<dbReference type="EnsemblMetazoa" id="Aqu2.1.27287_001">
    <property type="protein sequence ID" value="Aqu2.1.27287_001"/>
    <property type="gene ID" value="Aqu2.1.27287"/>
</dbReference>
<name>A0A1X7UHP1_AMPQE</name>
<dbReference type="AlphaFoldDB" id="A0A1X7UHP1"/>
<dbReference type="STRING" id="400682.A0A1X7UHP1"/>
<feature type="region of interest" description="Disordered" evidence="5">
    <location>
        <begin position="1"/>
        <end position="26"/>
    </location>
</feature>
<dbReference type="FunCoup" id="A0A1X7UHP1">
    <property type="interactions" value="1054"/>
</dbReference>
<comment type="similarity">
    <text evidence="1">Belongs to the SNF7 family.</text>
</comment>